<proteinExistence type="predicted"/>
<organism evidence="1">
    <name type="scientific">Brassica cretica</name>
    <name type="common">Mustard</name>
    <dbReference type="NCBI Taxonomy" id="69181"/>
    <lineage>
        <taxon>Eukaryota</taxon>
        <taxon>Viridiplantae</taxon>
        <taxon>Streptophyta</taxon>
        <taxon>Embryophyta</taxon>
        <taxon>Tracheophyta</taxon>
        <taxon>Spermatophyta</taxon>
        <taxon>Magnoliopsida</taxon>
        <taxon>eudicotyledons</taxon>
        <taxon>Gunneridae</taxon>
        <taxon>Pentapetalae</taxon>
        <taxon>rosids</taxon>
        <taxon>malvids</taxon>
        <taxon>Brassicales</taxon>
        <taxon>Brassicaceae</taxon>
        <taxon>Brassiceae</taxon>
        <taxon>Brassica</taxon>
    </lineage>
</organism>
<accession>A0A8S9KGX7</accession>
<name>A0A8S9KGX7_BRACR</name>
<sequence>MSTYLRYDDRSVDEVRRWINFLCLFKEGIETQVNKANNNSCRATIFALVKKSTRDCPHLKLQKRAPKKVVELV</sequence>
<dbReference type="EMBL" id="QGKY02000164">
    <property type="protein sequence ID" value="KAF2592673.1"/>
    <property type="molecule type" value="Genomic_DNA"/>
</dbReference>
<protein>
    <submittedName>
        <fullName evidence="1">Uncharacterized protein</fullName>
    </submittedName>
</protein>
<dbReference type="AlphaFoldDB" id="A0A8S9KGX7"/>
<evidence type="ECO:0000313" key="1">
    <source>
        <dbReference type="EMBL" id="KAF2592673.1"/>
    </source>
</evidence>
<reference evidence="1" key="1">
    <citation type="submission" date="2019-12" db="EMBL/GenBank/DDBJ databases">
        <title>Genome sequencing and annotation of Brassica cretica.</title>
        <authorList>
            <person name="Studholme D.J."/>
            <person name="Sarris P.F."/>
        </authorList>
    </citation>
    <scope>NUCLEOTIDE SEQUENCE</scope>
    <source>
        <strain evidence="1">PFS-102/07</strain>
        <tissue evidence="1">Leaf</tissue>
    </source>
</reference>
<gene>
    <name evidence="1" type="ORF">F2Q70_00042830</name>
</gene>
<comment type="caution">
    <text evidence="1">The sequence shown here is derived from an EMBL/GenBank/DDBJ whole genome shotgun (WGS) entry which is preliminary data.</text>
</comment>